<keyword evidence="5" id="KW-0472">Membrane</keyword>
<keyword evidence="11" id="KW-1185">Reference proteome</keyword>
<dbReference type="Pfam" id="PF25876">
    <property type="entry name" value="HH_MFP_RND"/>
    <property type="match status" value="1"/>
</dbReference>
<sequence>MMHTHNQKLLPSHKISSVEGEGFLPPVSPWTSLAGVFLVGTVATIFSLASSIKYNVTVKGSANVRPTGDLRLVQPEVEGTVKEIFVKENQMVKQGDAIAVLNDDQLQIKKSQIKGNIEQSKLQLIQMYAQIKSLDVQVSAEKQVIEQTISSAKAELARSQREYQERQITTTSDSLGAEANLQKAEADLQKAKVDLDFAMVDRDRYQLLSETGAIGRRDFEQKKLVVEQTKLILQGQQKAVDIAKAKVKSAKAAVNPSNATVEMAKKRIEQEIAKGQATIATLLKEKEALIQRRSETQNQINQSRKDLQQLDTQLKSSIIRATSNGIILKLNVYNPGQVVRTSEPIAQIVPLNAPLVIKVIIPSADVRKVAVAQNVQLRVDACPYPDYGTLKGTVSTISPDAITSGSNSGTGSTGSSTAGNSNFEVTVKPETLSFGHGDYKCHLQAGMSAIADIISREETALQYLLRKARLITDL</sequence>
<evidence type="ECO:0000313" key="11">
    <source>
        <dbReference type="Proteomes" id="UP000503129"/>
    </source>
</evidence>
<dbReference type="InterPro" id="IPR058624">
    <property type="entry name" value="MdtA-like_HH"/>
</dbReference>
<name>A0A856MFH3_9CYAN</name>
<comment type="subcellular location">
    <subcellularLocation>
        <location evidence="1">Membrane</location>
        <topology evidence="1">Single-pass membrane protein</topology>
    </subcellularLocation>
</comment>
<dbReference type="Gene3D" id="2.40.30.170">
    <property type="match status" value="1"/>
</dbReference>
<reference evidence="10 11" key="1">
    <citation type="submission" date="2018-06" db="EMBL/GenBank/DDBJ databases">
        <title>Comparative genomics of Brasilonema spp. strains.</title>
        <authorList>
            <person name="Alvarenga D.O."/>
            <person name="Fiore M.F."/>
            <person name="Varani A.M."/>
        </authorList>
    </citation>
    <scope>NUCLEOTIDE SEQUENCE [LARGE SCALE GENOMIC DNA]</scope>
    <source>
        <strain evidence="10 11">CENA114</strain>
    </source>
</reference>
<feature type="domain" description="Multidrug resistance protein MdtA-like alpha-helical hairpin" evidence="8">
    <location>
        <begin position="181"/>
        <end position="265"/>
    </location>
</feature>
<dbReference type="EMBL" id="CP030118">
    <property type="protein sequence ID" value="QDL09953.1"/>
    <property type="molecule type" value="Genomic_DNA"/>
</dbReference>
<evidence type="ECO:0000313" key="10">
    <source>
        <dbReference type="EMBL" id="QDL09953.1"/>
    </source>
</evidence>
<dbReference type="Gene3D" id="2.40.50.100">
    <property type="match status" value="1"/>
</dbReference>
<keyword evidence="6" id="KW-0175">Coiled coil</keyword>
<dbReference type="InterPro" id="IPR058982">
    <property type="entry name" value="Beta-barrel_AprE"/>
</dbReference>
<evidence type="ECO:0000256" key="5">
    <source>
        <dbReference type="ARBA" id="ARBA00023136"/>
    </source>
</evidence>
<evidence type="ECO:0000259" key="9">
    <source>
        <dbReference type="Pfam" id="PF26002"/>
    </source>
</evidence>
<evidence type="ECO:0000256" key="2">
    <source>
        <dbReference type="ARBA" id="ARBA00009477"/>
    </source>
</evidence>
<keyword evidence="3" id="KW-0812">Transmembrane</keyword>
<feature type="coiled-coil region" evidence="6">
    <location>
        <begin position="265"/>
        <end position="313"/>
    </location>
</feature>
<evidence type="ECO:0000256" key="1">
    <source>
        <dbReference type="ARBA" id="ARBA00004167"/>
    </source>
</evidence>
<evidence type="ECO:0000259" key="8">
    <source>
        <dbReference type="Pfam" id="PF25876"/>
    </source>
</evidence>
<dbReference type="Proteomes" id="UP000503129">
    <property type="component" value="Chromosome"/>
</dbReference>
<dbReference type="Pfam" id="PF26002">
    <property type="entry name" value="Beta-barrel_AprE"/>
    <property type="match status" value="1"/>
</dbReference>
<accession>A0A856MFH3</accession>
<evidence type="ECO:0000256" key="6">
    <source>
        <dbReference type="SAM" id="Coils"/>
    </source>
</evidence>
<gene>
    <name evidence="10" type="ORF">DP114_20520</name>
</gene>
<dbReference type="AlphaFoldDB" id="A0A856MFH3"/>
<keyword evidence="4" id="KW-1133">Transmembrane helix</keyword>
<feature type="domain" description="AprE-like beta-barrel" evidence="9">
    <location>
        <begin position="355"/>
        <end position="454"/>
    </location>
</feature>
<feature type="coiled-coil region" evidence="6">
    <location>
        <begin position="142"/>
        <end position="201"/>
    </location>
</feature>
<proteinExistence type="inferred from homology"/>
<evidence type="ECO:0000256" key="7">
    <source>
        <dbReference type="SAM" id="MobiDB-lite"/>
    </source>
</evidence>
<dbReference type="Gene3D" id="1.10.287.470">
    <property type="entry name" value="Helix hairpin bin"/>
    <property type="match status" value="1"/>
</dbReference>
<evidence type="ECO:0000256" key="3">
    <source>
        <dbReference type="ARBA" id="ARBA00022692"/>
    </source>
</evidence>
<dbReference type="PRINTS" id="PR01490">
    <property type="entry name" value="RTXTOXIND"/>
</dbReference>
<dbReference type="PANTHER" id="PTHR30386:SF26">
    <property type="entry name" value="TRANSPORT PROTEIN COMB"/>
    <property type="match status" value="1"/>
</dbReference>
<dbReference type="KEGG" id="bsen:DP114_20520"/>
<dbReference type="PANTHER" id="PTHR30386">
    <property type="entry name" value="MEMBRANE FUSION SUBUNIT OF EMRAB-TOLC MULTIDRUG EFFLUX PUMP"/>
    <property type="match status" value="1"/>
</dbReference>
<dbReference type="InterPro" id="IPR050739">
    <property type="entry name" value="MFP"/>
</dbReference>
<dbReference type="GO" id="GO:0016020">
    <property type="term" value="C:membrane"/>
    <property type="evidence" value="ECO:0007669"/>
    <property type="project" value="UniProtKB-SubCell"/>
</dbReference>
<dbReference type="RefSeq" id="WP_171978244.1">
    <property type="nucleotide sequence ID" value="NZ_CAWOXK010000001.1"/>
</dbReference>
<feature type="compositionally biased region" description="Low complexity" evidence="7">
    <location>
        <begin position="403"/>
        <end position="422"/>
    </location>
</feature>
<protein>
    <submittedName>
        <fullName evidence="10">Hemolysin D</fullName>
    </submittedName>
</protein>
<comment type="similarity">
    <text evidence="2">Belongs to the membrane fusion protein (MFP) (TC 8.A.1) family.</text>
</comment>
<evidence type="ECO:0000256" key="4">
    <source>
        <dbReference type="ARBA" id="ARBA00022989"/>
    </source>
</evidence>
<feature type="region of interest" description="Disordered" evidence="7">
    <location>
        <begin position="401"/>
        <end position="422"/>
    </location>
</feature>
<organism evidence="10 11">
    <name type="scientific">Brasilonema sennae CENA114</name>
    <dbReference type="NCBI Taxonomy" id="415709"/>
    <lineage>
        <taxon>Bacteria</taxon>
        <taxon>Bacillati</taxon>
        <taxon>Cyanobacteriota</taxon>
        <taxon>Cyanophyceae</taxon>
        <taxon>Nostocales</taxon>
        <taxon>Scytonemataceae</taxon>
        <taxon>Brasilonema</taxon>
        <taxon>Bromeliae group (in: Brasilonema)</taxon>
    </lineage>
</organism>